<dbReference type="Pfam" id="PF20434">
    <property type="entry name" value="BD-FAE"/>
    <property type="match status" value="1"/>
</dbReference>
<evidence type="ECO:0000313" key="6">
    <source>
        <dbReference type="Proteomes" id="UP000249115"/>
    </source>
</evidence>
<name>A0A2W7R7S9_9BACT</name>
<dbReference type="RefSeq" id="WP_205635724.1">
    <property type="nucleotide sequence ID" value="NZ_MSSV01000008.1"/>
</dbReference>
<feature type="chain" id="PRO_5016071555" evidence="3">
    <location>
        <begin position="25"/>
        <end position="283"/>
    </location>
</feature>
<evidence type="ECO:0000259" key="4">
    <source>
        <dbReference type="Pfam" id="PF20434"/>
    </source>
</evidence>
<keyword evidence="2" id="KW-0378">Hydrolase</keyword>
<dbReference type="InterPro" id="IPR049492">
    <property type="entry name" value="BD-FAE-like_dom"/>
</dbReference>
<dbReference type="EMBL" id="QKZU01000007">
    <property type="protein sequence ID" value="PZX56908.1"/>
    <property type="molecule type" value="Genomic_DNA"/>
</dbReference>
<dbReference type="InterPro" id="IPR050300">
    <property type="entry name" value="GDXG_lipolytic_enzyme"/>
</dbReference>
<protein>
    <submittedName>
        <fullName evidence="5">Acetyl esterase/lipase</fullName>
    </submittedName>
</protein>
<gene>
    <name evidence="5" type="ORF">LV84_02037</name>
</gene>
<dbReference type="PANTHER" id="PTHR48081:SF30">
    <property type="entry name" value="ACETYL-HYDROLASE LIPR-RELATED"/>
    <property type="match status" value="1"/>
</dbReference>
<dbReference type="AlphaFoldDB" id="A0A2W7R7S9"/>
<evidence type="ECO:0000313" key="5">
    <source>
        <dbReference type="EMBL" id="PZX56908.1"/>
    </source>
</evidence>
<feature type="signal peptide" evidence="3">
    <location>
        <begin position="1"/>
        <end position="24"/>
    </location>
</feature>
<dbReference type="Gene3D" id="3.40.50.1820">
    <property type="entry name" value="alpha/beta hydrolase"/>
    <property type="match status" value="1"/>
</dbReference>
<reference evidence="5 6" key="1">
    <citation type="submission" date="2018-06" db="EMBL/GenBank/DDBJ databases">
        <title>Genomic Encyclopedia of Archaeal and Bacterial Type Strains, Phase II (KMG-II): from individual species to whole genera.</title>
        <authorList>
            <person name="Goeker M."/>
        </authorList>
    </citation>
    <scope>NUCLEOTIDE SEQUENCE [LARGE SCALE GENOMIC DNA]</scope>
    <source>
        <strain evidence="5 6">DSM 22686</strain>
    </source>
</reference>
<evidence type="ECO:0000256" key="2">
    <source>
        <dbReference type="ARBA" id="ARBA00022801"/>
    </source>
</evidence>
<evidence type="ECO:0000256" key="3">
    <source>
        <dbReference type="SAM" id="SignalP"/>
    </source>
</evidence>
<evidence type="ECO:0000256" key="1">
    <source>
        <dbReference type="ARBA" id="ARBA00010515"/>
    </source>
</evidence>
<dbReference type="InterPro" id="IPR029058">
    <property type="entry name" value="AB_hydrolase_fold"/>
</dbReference>
<keyword evidence="3" id="KW-0732">Signal</keyword>
<comment type="similarity">
    <text evidence="1">Belongs to the 'GDXG' lipolytic enzyme family.</text>
</comment>
<dbReference type="PANTHER" id="PTHR48081">
    <property type="entry name" value="AB HYDROLASE SUPERFAMILY PROTEIN C4A8.06C"/>
    <property type="match status" value="1"/>
</dbReference>
<sequence>MTKFIFLLFASVFLLQFSTTSSLAQEVFIYKTVDTTQLFMEVRYPEKMNPAEEYPALVFFFGGGWNSGSRAQFEHQANYFTKRGLVCFLVDYRTKIQHKTSPFESVKDAKSAIRYLRTHAENFYIDPNKIIATGGSAGAHLAAATALIDGYNENTDDQDISPVPNALVLFNPVIDNGPGGYGYERIGDEFNDFSPLHNIKAGAPPTLFLLGTKDNLVPVVTAQYYQMVMEKVGSRCDLILYENQPHGFFNYPNFEYYQKTVQAADDFLQSLGYLQKEPVVNIE</sequence>
<dbReference type="GO" id="GO:0004806">
    <property type="term" value="F:triacylglycerol lipase activity"/>
    <property type="evidence" value="ECO:0007669"/>
    <property type="project" value="TreeGrafter"/>
</dbReference>
<proteinExistence type="inferred from homology"/>
<feature type="domain" description="BD-FAE-like" evidence="4">
    <location>
        <begin position="49"/>
        <end position="152"/>
    </location>
</feature>
<accession>A0A2W7R7S9</accession>
<comment type="caution">
    <text evidence="5">The sequence shown here is derived from an EMBL/GenBank/DDBJ whole genome shotgun (WGS) entry which is preliminary data.</text>
</comment>
<dbReference type="SUPFAM" id="SSF53474">
    <property type="entry name" value="alpha/beta-Hydrolases"/>
    <property type="match status" value="1"/>
</dbReference>
<dbReference type="Proteomes" id="UP000249115">
    <property type="component" value="Unassembled WGS sequence"/>
</dbReference>
<organism evidence="5 6">
    <name type="scientific">Algoriphagus ratkowskyi</name>
    <dbReference type="NCBI Taxonomy" id="57028"/>
    <lineage>
        <taxon>Bacteria</taxon>
        <taxon>Pseudomonadati</taxon>
        <taxon>Bacteroidota</taxon>
        <taxon>Cytophagia</taxon>
        <taxon>Cytophagales</taxon>
        <taxon>Cyclobacteriaceae</taxon>
        <taxon>Algoriphagus</taxon>
    </lineage>
</organism>